<evidence type="ECO:0000313" key="3">
    <source>
        <dbReference type="EMBL" id="KKZ66951.1"/>
    </source>
</evidence>
<accession>A0A0G2JB67</accession>
<dbReference type="InterPro" id="IPR021840">
    <property type="entry name" value="DUF3433"/>
</dbReference>
<evidence type="ECO:0000313" key="4">
    <source>
        <dbReference type="Proteomes" id="UP000034164"/>
    </source>
</evidence>
<feature type="transmembrane region" description="Helical" evidence="2">
    <location>
        <begin position="838"/>
        <end position="861"/>
    </location>
</feature>
<comment type="caution">
    <text evidence="3">The sequence shown here is derived from an EMBL/GenBank/DDBJ whole genome shotgun (WGS) entry which is preliminary data.</text>
</comment>
<sequence>MVIEGYSLRSPVLGPPTPGTYVKSAPYSRSASLNHPKRSTSHPQTTAERRMGLTLGQNGSVFTEVIIEPTPDPIPDPGNAAQKSSARFRAIETATVNPPTSPERLSSRLLSKQEEQQYLKPEPYPSRTRLSRLHFGPFFLGAPVVPPTPGKYLCGPGVEGSNRECVIQPAPQADLLASPYQLRLQGSGGEGTDTHHFPTDQRRSQSFLKRLGSRRSRHRNLDRHLTSRERVWVRRADRETDEDELALTDISTLDGGSIDFGRLSTTTTTSEKFMGQDVADSASDDEDTPGLNTKVVAGREIVISPLTAFEACSVNRSQKDDDFRAKAIRMIGQQWAEKEQAIVAVTETPPTVDLSSLGAAKRHQSLGNVECLLPVSSSTFGQDKQSYFYPADPEQPNWKPFAIRTPFMTLLIVLSILLAAIQEWLCQKSQSLANSNDGLIKFNDAVEVSVASFFCWKYLPTLIFVTYGVLWQITDYEIKRLEPYYQLSRPIGSRASTSLNLDYLSANPFWVPVKSFRFRHWAVFCSSTCSLFATLIAPALQNPSIIFIENPLCHEGACSSGNQRYFVRVHPVWSRLLTTSLFTVVIFGIFLSIRLRRKSGLLSDPKGIAGIASMATKSHILTDFQEMDEALHSEIHERLNHRYILYKSTIWHGEYIKQNKPDTYAERKVENPHPFILQPKTGIAFLVLLFLCLILIPIINFTPLNVVAVSLPWLPVLVASLVKLFWTMLELAIRAIEPFYILSNGNAPPQMTLTLDYRGTPYGLLPFKAFRNRHYIVALAGVGSILGDILTVTVSSFSVNGNDLIRRSHDNNSNSKDNANKNRDLRHISVEDQTFLSFWISVALSCAILLFLIVSATFIYVRRRHPFLPRQPSTIASVLAFTYQSRMLDDFVDTERLNNWQMEERLKMSGKRYGLGWFKGRDGKPHCAVDEEPMLSRYVHGASYIKATAPWEDI</sequence>
<feature type="transmembrane region" description="Helical" evidence="2">
    <location>
        <begin position="775"/>
        <end position="797"/>
    </location>
</feature>
<gene>
    <name evidence="3" type="ORF">EMCG_07379</name>
</gene>
<name>A0A0G2JB67_9EURO</name>
<organism evidence="3 4">
    <name type="scientific">[Emmonsia] crescens</name>
    <dbReference type="NCBI Taxonomy" id="73230"/>
    <lineage>
        <taxon>Eukaryota</taxon>
        <taxon>Fungi</taxon>
        <taxon>Dikarya</taxon>
        <taxon>Ascomycota</taxon>
        <taxon>Pezizomycotina</taxon>
        <taxon>Eurotiomycetes</taxon>
        <taxon>Eurotiomycetidae</taxon>
        <taxon>Onygenales</taxon>
        <taxon>Ajellomycetaceae</taxon>
        <taxon>Emergomyces</taxon>
    </lineage>
</organism>
<evidence type="ECO:0000256" key="2">
    <source>
        <dbReference type="SAM" id="Phobius"/>
    </source>
</evidence>
<feature type="region of interest" description="Disordered" evidence="1">
    <location>
        <begin position="1"/>
        <end position="49"/>
    </location>
</feature>
<evidence type="ECO:0000256" key="1">
    <source>
        <dbReference type="SAM" id="MobiDB-lite"/>
    </source>
</evidence>
<protein>
    <submittedName>
        <fullName evidence="3">Uncharacterized protein</fullName>
    </submittedName>
</protein>
<dbReference type="PANTHER" id="PTHR37544:SF3">
    <property type="entry name" value="SPRAY"/>
    <property type="match status" value="1"/>
</dbReference>
<dbReference type="EMBL" id="LCZI01000375">
    <property type="protein sequence ID" value="KKZ66951.1"/>
    <property type="molecule type" value="Genomic_DNA"/>
</dbReference>
<proteinExistence type="predicted"/>
<feature type="transmembrane region" description="Helical" evidence="2">
    <location>
        <begin position="572"/>
        <end position="593"/>
    </location>
</feature>
<feature type="transmembrane region" description="Helical" evidence="2">
    <location>
        <begin position="713"/>
        <end position="733"/>
    </location>
</feature>
<dbReference type="Pfam" id="PF11915">
    <property type="entry name" value="DUF3433"/>
    <property type="match status" value="2"/>
</dbReference>
<dbReference type="VEuPathDB" id="FungiDB:EMCG_07379"/>
<dbReference type="PANTHER" id="PTHR37544">
    <property type="entry name" value="SPRAY-RELATED"/>
    <property type="match status" value="1"/>
</dbReference>
<dbReference type="Proteomes" id="UP000034164">
    <property type="component" value="Unassembled WGS sequence"/>
</dbReference>
<reference evidence="4" key="1">
    <citation type="journal article" date="2015" name="PLoS Genet.">
        <title>The dynamic genome and transcriptome of the human fungal pathogen Blastomyces and close relative Emmonsia.</title>
        <authorList>
            <person name="Munoz J.F."/>
            <person name="Gauthier G.M."/>
            <person name="Desjardins C.A."/>
            <person name="Gallo J.E."/>
            <person name="Holder J."/>
            <person name="Sullivan T.D."/>
            <person name="Marty A.J."/>
            <person name="Carmen J.C."/>
            <person name="Chen Z."/>
            <person name="Ding L."/>
            <person name="Gujja S."/>
            <person name="Magrini V."/>
            <person name="Misas E."/>
            <person name="Mitreva M."/>
            <person name="Priest M."/>
            <person name="Saif S."/>
            <person name="Whiston E.A."/>
            <person name="Young S."/>
            <person name="Zeng Q."/>
            <person name="Goldman W.E."/>
            <person name="Mardis E.R."/>
            <person name="Taylor J.W."/>
            <person name="McEwen J.G."/>
            <person name="Clay O.K."/>
            <person name="Klein B.S."/>
            <person name="Cuomo C.A."/>
        </authorList>
    </citation>
    <scope>NUCLEOTIDE SEQUENCE [LARGE SCALE GENOMIC DNA]</scope>
    <source>
        <strain evidence="4">UAMH 3008</strain>
    </source>
</reference>
<keyword evidence="2" id="KW-0812">Transmembrane</keyword>
<dbReference type="AlphaFoldDB" id="A0A0G2JB67"/>
<feature type="transmembrane region" description="Helical" evidence="2">
    <location>
        <begin position="683"/>
        <end position="701"/>
    </location>
</feature>
<dbReference type="OrthoDB" id="3248909at2759"/>
<feature type="transmembrane region" description="Helical" evidence="2">
    <location>
        <begin position="521"/>
        <end position="540"/>
    </location>
</feature>
<keyword evidence="2" id="KW-1133">Transmembrane helix</keyword>
<keyword evidence="2" id="KW-0472">Membrane</keyword>